<gene>
    <name evidence="1" type="ORF">EVB93_351</name>
</gene>
<sequence length="350" mass="38109">MSYIGAETPEVAYGKLDSSNNLSDLISLPKSRANLLVDNLPGFRNKIINGDFDIWQRGTSQTSSGYGSDDRWMNLNIGTTKTASRQSFTLGHTEVPNNPSYFSRTVVASVAGSGNYAVKSQAIEGVHFLANKTVTVTFYAKADTNRNIALEFYQSFGSGGSPSTSVSIPLGLVSLTSSWKRYSILVTLPSISGKILGSDSNHTLILNFWFDAGSTLASRASNLGQQSGTFDLSHVSVVEGDAQYETDPFSKRHLGDEIRLCYRYYTKSLNAVTWQGDTISGATYTTMLYFPVTMRTAPTLGLTIISVNSFPSSTPTTDDLNADRCRVYLTANATNQSGFYQFQFTADAEL</sequence>
<dbReference type="EMBL" id="MN988521">
    <property type="protein sequence ID" value="QIG71438.1"/>
    <property type="molecule type" value="Genomic_DNA"/>
</dbReference>
<dbReference type="Gene3D" id="2.60.120.260">
    <property type="entry name" value="Galactose-binding domain-like"/>
    <property type="match status" value="1"/>
</dbReference>
<keyword evidence="2" id="KW-1185">Reference proteome</keyword>
<dbReference type="SUPFAM" id="SSF49785">
    <property type="entry name" value="Galactose-binding domain-like"/>
    <property type="match status" value="1"/>
</dbReference>
<evidence type="ECO:0000313" key="2">
    <source>
        <dbReference type="Proteomes" id="UP000629603"/>
    </source>
</evidence>
<evidence type="ECO:0000313" key="1">
    <source>
        <dbReference type="EMBL" id="QIG71438.1"/>
    </source>
</evidence>
<accession>A0A7S5UXQ2</accession>
<dbReference type="Proteomes" id="UP000629603">
    <property type="component" value="Segment"/>
</dbReference>
<proteinExistence type="predicted"/>
<name>A0A7S5UXQ2_9CAUD</name>
<organism evidence="1 2">
    <name type="scientific">Rhizobium phage RHph_TM30</name>
    <dbReference type="NCBI Taxonomy" id="2509764"/>
    <lineage>
        <taxon>Viruses</taxon>
        <taxon>Duplodnaviria</taxon>
        <taxon>Heunggongvirae</taxon>
        <taxon>Uroviricota</taxon>
        <taxon>Caudoviricetes</taxon>
        <taxon>Kleczkowskaviridae</taxon>
        <taxon>Cuauhnahuacvirus</taxon>
        <taxon>Cuauhnahuacvirus TM30</taxon>
    </lineage>
</organism>
<reference evidence="1 2" key="1">
    <citation type="submission" date="2020-01" db="EMBL/GenBank/DDBJ databases">
        <title>Patterns of diversity and host range of bacteriophage communities associated with bean-nodulatin bacteria.</title>
        <authorList>
            <person name="Vann Cauwenberghe J."/>
            <person name="Santamaria R.I."/>
            <person name="Bustos P."/>
            <person name="Juarez S."/>
            <person name="Gonzalez V."/>
        </authorList>
    </citation>
    <scope>NUCLEOTIDE SEQUENCE [LARGE SCALE GENOMIC DNA]</scope>
</reference>
<dbReference type="InterPro" id="IPR008979">
    <property type="entry name" value="Galactose-bd-like_sf"/>
</dbReference>
<protein>
    <submittedName>
        <fullName evidence="1">Putative phage tail fiber protein</fullName>
    </submittedName>
</protein>